<dbReference type="PROSITE" id="PS51755">
    <property type="entry name" value="OMPR_PHOB"/>
    <property type="match status" value="1"/>
</dbReference>
<evidence type="ECO:0000313" key="11">
    <source>
        <dbReference type="Proteomes" id="UP000199344"/>
    </source>
</evidence>
<evidence type="ECO:0000256" key="2">
    <source>
        <dbReference type="ARBA" id="ARBA00023012"/>
    </source>
</evidence>
<dbReference type="InterPro" id="IPR039420">
    <property type="entry name" value="WalR-like"/>
</dbReference>
<sequence length="221" mass="24429">MRFLLVEDSDALAEAVASRLALDGHGVDRAATLAEAEIFMDSAPYDLVLLDISLPDGDGRTFLAQQRRAGRETPVIMMTASASVTDRVATLDQGADDYLTKPFDFEELQARCRAVLRRHSGVADSRRQFAGFTFDALGATVTVGGEVRALRARELRLLEILLSRPGQTYSKPHLIDRLFSFDEEVSDNAIEVYIGRLRRKLDGSGARLETLRGVGYRLIPE</sequence>
<dbReference type="InterPro" id="IPR011006">
    <property type="entry name" value="CheY-like_superfamily"/>
</dbReference>
<reference evidence="10 11" key="1">
    <citation type="submission" date="2016-10" db="EMBL/GenBank/DDBJ databases">
        <authorList>
            <person name="de Groot N.N."/>
        </authorList>
    </citation>
    <scope>NUCLEOTIDE SEQUENCE [LARGE SCALE GENOMIC DNA]</scope>
    <source>
        <strain evidence="10 11">DSM 22220</strain>
    </source>
</reference>
<evidence type="ECO:0000259" key="9">
    <source>
        <dbReference type="PROSITE" id="PS51755"/>
    </source>
</evidence>
<dbReference type="Pfam" id="PF00486">
    <property type="entry name" value="Trans_reg_C"/>
    <property type="match status" value="1"/>
</dbReference>
<dbReference type="GO" id="GO:0000976">
    <property type="term" value="F:transcription cis-regulatory region binding"/>
    <property type="evidence" value="ECO:0007669"/>
    <property type="project" value="TreeGrafter"/>
</dbReference>
<dbReference type="Gene3D" id="6.10.250.690">
    <property type="match status" value="1"/>
</dbReference>
<proteinExistence type="predicted"/>
<dbReference type="Gene3D" id="1.10.10.10">
    <property type="entry name" value="Winged helix-like DNA-binding domain superfamily/Winged helix DNA-binding domain"/>
    <property type="match status" value="1"/>
</dbReference>
<dbReference type="SMART" id="SM00448">
    <property type="entry name" value="REC"/>
    <property type="match status" value="1"/>
</dbReference>
<dbReference type="InterPro" id="IPR001789">
    <property type="entry name" value="Sig_transdc_resp-reg_receiver"/>
</dbReference>
<evidence type="ECO:0000256" key="5">
    <source>
        <dbReference type="ARBA" id="ARBA00023163"/>
    </source>
</evidence>
<dbReference type="RefSeq" id="WP_090521608.1">
    <property type="nucleotide sequence ID" value="NZ_FNAH01000002.1"/>
</dbReference>
<keyword evidence="5" id="KW-0804">Transcription</keyword>
<dbReference type="PANTHER" id="PTHR48111">
    <property type="entry name" value="REGULATOR OF RPOS"/>
    <property type="match status" value="1"/>
</dbReference>
<keyword evidence="4 7" id="KW-0238">DNA-binding</keyword>
<accession>A0A1G6XH57</accession>
<name>A0A1G6XH57_9RHOB</name>
<dbReference type="Gene3D" id="3.40.50.2300">
    <property type="match status" value="1"/>
</dbReference>
<organism evidence="10 11">
    <name type="scientific">Paracoccus isoporae</name>
    <dbReference type="NCBI Taxonomy" id="591205"/>
    <lineage>
        <taxon>Bacteria</taxon>
        <taxon>Pseudomonadati</taxon>
        <taxon>Pseudomonadota</taxon>
        <taxon>Alphaproteobacteria</taxon>
        <taxon>Rhodobacterales</taxon>
        <taxon>Paracoccaceae</taxon>
        <taxon>Paracoccus</taxon>
    </lineage>
</organism>
<dbReference type="SMART" id="SM00862">
    <property type="entry name" value="Trans_reg_C"/>
    <property type="match status" value="1"/>
</dbReference>
<keyword evidence="1 6" id="KW-0597">Phosphoprotein</keyword>
<keyword evidence="3" id="KW-0805">Transcription regulation</keyword>
<dbReference type="GO" id="GO:0006355">
    <property type="term" value="P:regulation of DNA-templated transcription"/>
    <property type="evidence" value="ECO:0007669"/>
    <property type="project" value="InterPro"/>
</dbReference>
<dbReference type="EMBL" id="FNAH01000002">
    <property type="protein sequence ID" value="SDD77500.1"/>
    <property type="molecule type" value="Genomic_DNA"/>
</dbReference>
<dbReference type="PANTHER" id="PTHR48111:SF1">
    <property type="entry name" value="TWO-COMPONENT RESPONSE REGULATOR ORR33"/>
    <property type="match status" value="1"/>
</dbReference>
<feature type="DNA-binding region" description="OmpR/PhoB-type" evidence="7">
    <location>
        <begin position="124"/>
        <end position="220"/>
    </location>
</feature>
<feature type="domain" description="Response regulatory" evidence="8">
    <location>
        <begin position="2"/>
        <end position="116"/>
    </location>
</feature>
<protein>
    <submittedName>
        <fullName evidence="10">Two-component system, OmpR family, response regulator TctD</fullName>
    </submittedName>
</protein>
<feature type="domain" description="OmpR/PhoB-type" evidence="9">
    <location>
        <begin position="124"/>
        <end position="220"/>
    </location>
</feature>
<dbReference type="InterPro" id="IPR001867">
    <property type="entry name" value="OmpR/PhoB-type_DNA-bd"/>
</dbReference>
<dbReference type="GO" id="GO:0032993">
    <property type="term" value="C:protein-DNA complex"/>
    <property type="evidence" value="ECO:0007669"/>
    <property type="project" value="TreeGrafter"/>
</dbReference>
<keyword evidence="11" id="KW-1185">Reference proteome</keyword>
<dbReference type="AlphaFoldDB" id="A0A1G6XH57"/>
<evidence type="ECO:0000256" key="6">
    <source>
        <dbReference type="PROSITE-ProRule" id="PRU00169"/>
    </source>
</evidence>
<evidence type="ECO:0000256" key="7">
    <source>
        <dbReference type="PROSITE-ProRule" id="PRU01091"/>
    </source>
</evidence>
<evidence type="ECO:0000259" key="8">
    <source>
        <dbReference type="PROSITE" id="PS50110"/>
    </source>
</evidence>
<dbReference type="InterPro" id="IPR036388">
    <property type="entry name" value="WH-like_DNA-bd_sf"/>
</dbReference>
<dbReference type="Proteomes" id="UP000199344">
    <property type="component" value="Unassembled WGS sequence"/>
</dbReference>
<dbReference type="GO" id="GO:0000156">
    <property type="term" value="F:phosphorelay response regulator activity"/>
    <property type="evidence" value="ECO:0007669"/>
    <property type="project" value="TreeGrafter"/>
</dbReference>
<evidence type="ECO:0000256" key="3">
    <source>
        <dbReference type="ARBA" id="ARBA00023015"/>
    </source>
</evidence>
<dbReference type="OrthoDB" id="9802426at2"/>
<dbReference type="GO" id="GO:0005829">
    <property type="term" value="C:cytosol"/>
    <property type="evidence" value="ECO:0007669"/>
    <property type="project" value="TreeGrafter"/>
</dbReference>
<gene>
    <name evidence="10" type="ORF">SAMN05421538_102403</name>
</gene>
<dbReference type="Pfam" id="PF00072">
    <property type="entry name" value="Response_reg"/>
    <property type="match status" value="1"/>
</dbReference>
<keyword evidence="2" id="KW-0902">Two-component regulatory system</keyword>
<feature type="modified residue" description="4-aspartylphosphate" evidence="6">
    <location>
        <position position="51"/>
    </location>
</feature>
<evidence type="ECO:0000256" key="1">
    <source>
        <dbReference type="ARBA" id="ARBA00022553"/>
    </source>
</evidence>
<dbReference type="SUPFAM" id="SSF52172">
    <property type="entry name" value="CheY-like"/>
    <property type="match status" value="1"/>
</dbReference>
<evidence type="ECO:0000256" key="4">
    <source>
        <dbReference type="ARBA" id="ARBA00023125"/>
    </source>
</evidence>
<dbReference type="PROSITE" id="PS50110">
    <property type="entry name" value="RESPONSE_REGULATORY"/>
    <property type="match status" value="1"/>
</dbReference>
<dbReference type="STRING" id="591205.SAMN05421538_102403"/>
<evidence type="ECO:0000313" key="10">
    <source>
        <dbReference type="EMBL" id="SDD77500.1"/>
    </source>
</evidence>
<dbReference type="CDD" id="cd00383">
    <property type="entry name" value="trans_reg_C"/>
    <property type="match status" value="1"/>
</dbReference>